<name>A0A512RPQ1_9BACT</name>
<evidence type="ECO:0000313" key="4">
    <source>
        <dbReference type="EMBL" id="GEP97654.1"/>
    </source>
</evidence>
<dbReference type="PANTHER" id="PTHR30273:SF2">
    <property type="entry name" value="PROTEIN FECR"/>
    <property type="match status" value="1"/>
</dbReference>
<keyword evidence="5" id="KW-1185">Reference proteome</keyword>
<feature type="domain" description="Protein FecR C-terminal" evidence="3">
    <location>
        <begin position="317"/>
        <end position="383"/>
    </location>
</feature>
<dbReference type="EMBL" id="BKAU01000005">
    <property type="protein sequence ID" value="GEP97654.1"/>
    <property type="molecule type" value="Genomic_DNA"/>
</dbReference>
<dbReference type="GO" id="GO:0016989">
    <property type="term" value="F:sigma factor antagonist activity"/>
    <property type="evidence" value="ECO:0007669"/>
    <property type="project" value="TreeGrafter"/>
</dbReference>
<dbReference type="Proteomes" id="UP000321436">
    <property type="component" value="Unassembled WGS sequence"/>
</dbReference>
<dbReference type="AlphaFoldDB" id="A0A512RPQ1"/>
<keyword evidence="1" id="KW-0472">Membrane</keyword>
<proteinExistence type="predicted"/>
<evidence type="ECO:0000259" key="3">
    <source>
        <dbReference type="Pfam" id="PF16344"/>
    </source>
</evidence>
<dbReference type="RefSeq" id="WP_146865449.1">
    <property type="nucleotide sequence ID" value="NZ_BKAU01000005.1"/>
</dbReference>
<organism evidence="4 5">
    <name type="scientific">Chitinophaga cymbidii</name>
    <dbReference type="NCBI Taxonomy" id="1096750"/>
    <lineage>
        <taxon>Bacteria</taxon>
        <taxon>Pseudomonadati</taxon>
        <taxon>Bacteroidota</taxon>
        <taxon>Chitinophagia</taxon>
        <taxon>Chitinophagales</taxon>
        <taxon>Chitinophagaceae</taxon>
        <taxon>Chitinophaga</taxon>
    </lineage>
</organism>
<evidence type="ECO:0000313" key="5">
    <source>
        <dbReference type="Proteomes" id="UP000321436"/>
    </source>
</evidence>
<dbReference type="InterPro" id="IPR032508">
    <property type="entry name" value="FecR_C"/>
</dbReference>
<feature type="domain" description="FecR protein" evidence="2">
    <location>
        <begin position="176"/>
        <end position="272"/>
    </location>
</feature>
<accession>A0A512RPQ1</accession>
<dbReference type="Gene3D" id="3.55.50.30">
    <property type="match status" value="1"/>
</dbReference>
<comment type="caution">
    <text evidence="4">The sequence shown here is derived from an EMBL/GenBank/DDBJ whole genome shotgun (WGS) entry which is preliminary data.</text>
</comment>
<reference evidence="4 5" key="1">
    <citation type="submission" date="2019-07" db="EMBL/GenBank/DDBJ databases">
        <title>Whole genome shotgun sequence of Chitinophaga cymbidii NBRC 109752.</title>
        <authorList>
            <person name="Hosoyama A."/>
            <person name="Uohara A."/>
            <person name="Ohji S."/>
            <person name="Ichikawa N."/>
        </authorList>
    </citation>
    <scope>NUCLEOTIDE SEQUENCE [LARGE SCALE GENOMIC DNA]</scope>
    <source>
        <strain evidence="4 5">NBRC 109752</strain>
    </source>
</reference>
<keyword evidence="1" id="KW-0812">Transmembrane</keyword>
<evidence type="ECO:0000256" key="1">
    <source>
        <dbReference type="SAM" id="Phobius"/>
    </source>
</evidence>
<dbReference type="FunFam" id="2.60.120.1440:FF:000001">
    <property type="entry name" value="Putative anti-sigma factor"/>
    <property type="match status" value="1"/>
</dbReference>
<evidence type="ECO:0000259" key="2">
    <source>
        <dbReference type="Pfam" id="PF04773"/>
    </source>
</evidence>
<dbReference type="PANTHER" id="PTHR30273">
    <property type="entry name" value="PERIPLASMIC SIGNAL SENSOR AND SIGMA FACTOR ACTIVATOR FECR-RELATED"/>
    <property type="match status" value="1"/>
</dbReference>
<dbReference type="InterPro" id="IPR006860">
    <property type="entry name" value="FecR"/>
</dbReference>
<dbReference type="Gene3D" id="2.60.120.1440">
    <property type="match status" value="1"/>
</dbReference>
<dbReference type="Pfam" id="PF16344">
    <property type="entry name" value="FecR_C"/>
    <property type="match status" value="1"/>
</dbReference>
<protein>
    <submittedName>
        <fullName evidence="4">Iron dicitrate transporter FecR</fullName>
    </submittedName>
</protein>
<sequence length="388" mass="43374">MNQDYIKSLLQKYASGDLSDQEREILSEAIRTADDKIFLDLMEDHEEISWNADRRRNADDAFLQLLQDKISAMEDPVMVRKAARVRYWAFAAGLLLLILAGTWLYRQQHAGNGTAYTPDIAAATPKATLTLGDGSIVMLDSAGNRLIPQGGTSVRQQGGVLVYQATGNEENVSINTLSTPRGGQFAVQLPDGSRAWLNAASSLRYPTAFREGERRVEVTGEVYFEVAAQASAPFIVKVKDKLLVKVLGTNFNINAYEDDRQLYTTLLAGRVQVDAPAANKKMELQPSQQAVLTKDGNLDLNKAPDLERVMAWRNGIFYFENAELREVMAQLSRWYDVDVEFEKDVRKLYFSGKLQRGLGLSQLLSVLDMSGIHYRITGRKIVIESAER</sequence>
<dbReference type="InterPro" id="IPR012373">
    <property type="entry name" value="Ferrdict_sens_TM"/>
</dbReference>
<dbReference type="Pfam" id="PF04773">
    <property type="entry name" value="FecR"/>
    <property type="match status" value="1"/>
</dbReference>
<gene>
    <name evidence="4" type="ORF">CCY01nite_39140</name>
</gene>
<keyword evidence="1" id="KW-1133">Transmembrane helix</keyword>
<feature type="transmembrane region" description="Helical" evidence="1">
    <location>
        <begin position="87"/>
        <end position="105"/>
    </location>
</feature>